<name>A0A1W1GZZ2_9GAMM</name>
<dbReference type="AlphaFoldDB" id="A0A1W1GZZ2"/>
<dbReference type="Proteomes" id="UP000191133">
    <property type="component" value="Unassembled WGS sequence"/>
</dbReference>
<organism evidence="1 2">
    <name type="scientific">Stenotrophomonas indicatrix</name>
    <dbReference type="NCBI Taxonomy" id="2045451"/>
    <lineage>
        <taxon>Bacteria</taxon>
        <taxon>Pseudomonadati</taxon>
        <taxon>Pseudomonadota</taxon>
        <taxon>Gammaproteobacteria</taxon>
        <taxon>Lysobacterales</taxon>
        <taxon>Lysobacteraceae</taxon>
        <taxon>Stenotrophomonas</taxon>
    </lineage>
</organism>
<proteinExistence type="predicted"/>
<gene>
    <name evidence="1" type="ORF">SAMN04488690_2643</name>
</gene>
<reference evidence="2" key="1">
    <citation type="submission" date="2016-10" db="EMBL/GenBank/DDBJ databases">
        <authorList>
            <person name="Varghese N."/>
        </authorList>
    </citation>
    <scope>NUCLEOTIDE SEQUENCE [LARGE SCALE GENOMIC DNA]</scope>
    <source>
        <strain evidence="2">92MFCol6.1</strain>
    </source>
</reference>
<dbReference type="RefSeq" id="WP_032976691.1">
    <property type="nucleotide sequence ID" value="NZ_DAMBDN010000045.1"/>
</dbReference>
<evidence type="ECO:0000313" key="1">
    <source>
        <dbReference type="EMBL" id="SLM24915.1"/>
    </source>
</evidence>
<protein>
    <submittedName>
        <fullName evidence="1">Uncharacterized protein</fullName>
    </submittedName>
</protein>
<dbReference type="EMBL" id="FWEU01000003">
    <property type="protein sequence ID" value="SLM24915.1"/>
    <property type="molecule type" value="Genomic_DNA"/>
</dbReference>
<accession>A0A1W1GZZ2</accession>
<evidence type="ECO:0000313" key="2">
    <source>
        <dbReference type="Proteomes" id="UP000191133"/>
    </source>
</evidence>
<sequence length="95" mass="10340">MPSHARAVSLMTKIMYQCRPARTTTMARCRACQAPSPGGMECARCLTEELGGVIGNRGAAARWLDSFLKVQQDEAFVFVCAKRVEETASAGRSLE</sequence>